<sequence length="92" mass="11242">MELLIWWGIYPQWIHILVLNSKMWVKWDQRSFRKNQLWSVIMKKYQNPIQNVKTTIGHGSSWRDINLQINLTNSTSDHRSQIWHLIMRLPIM</sequence>
<organism evidence="1 2">
    <name type="scientific">Halococcus thailandensis JCM 13552</name>
    <dbReference type="NCBI Taxonomy" id="1227457"/>
    <lineage>
        <taxon>Archaea</taxon>
        <taxon>Methanobacteriati</taxon>
        <taxon>Methanobacteriota</taxon>
        <taxon>Stenosarchaea group</taxon>
        <taxon>Halobacteria</taxon>
        <taxon>Halobacteriales</taxon>
        <taxon>Halococcaceae</taxon>
        <taxon>Halococcus</taxon>
    </lineage>
</organism>
<reference evidence="1 2" key="1">
    <citation type="journal article" date="2014" name="PLoS Genet.">
        <title>Phylogenetically driven sequencing of extremely halophilic archaea reveals strategies for static and dynamic osmo-response.</title>
        <authorList>
            <person name="Becker E.A."/>
            <person name="Seitzer P.M."/>
            <person name="Tritt A."/>
            <person name="Larsen D."/>
            <person name="Krusor M."/>
            <person name="Yao A.I."/>
            <person name="Wu D."/>
            <person name="Madern D."/>
            <person name="Eisen J.A."/>
            <person name="Darling A.E."/>
            <person name="Facciotti M.T."/>
        </authorList>
    </citation>
    <scope>NUCLEOTIDE SEQUENCE [LARGE SCALE GENOMIC DNA]</scope>
    <source>
        <strain evidence="1 2">JCM 13552</strain>
    </source>
</reference>
<protein>
    <submittedName>
        <fullName evidence="1">Uncharacterized protein</fullName>
    </submittedName>
</protein>
<dbReference type="Proteomes" id="UP000011680">
    <property type="component" value="Unassembled WGS sequence"/>
</dbReference>
<dbReference type="EMBL" id="AOMF01000109">
    <property type="protein sequence ID" value="EMA55697.1"/>
    <property type="molecule type" value="Genomic_DNA"/>
</dbReference>
<name>M0NCJ8_9EURY</name>
<dbReference type="AlphaFoldDB" id="M0NCJ8"/>
<gene>
    <name evidence="1" type="ORF">C451_05213</name>
</gene>
<evidence type="ECO:0000313" key="2">
    <source>
        <dbReference type="Proteomes" id="UP000011680"/>
    </source>
</evidence>
<proteinExistence type="predicted"/>
<comment type="caution">
    <text evidence="1">The sequence shown here is derived from an EMBL/GenBank/DDBJ whole genome shotgun (WGS) entry which is preliminary data.</text>
</comment>
<accession>M0NCJ8</accession>
<keyword evidence="2" id="KW-1185">Reference proteome</keyword>
<evidence type="ECO:0000313" key="1">
    <source>
        <dbReference type="EMBL" id="EMA55697.1"/>
    </source>
</evidence>